<gene>
    <name evidence="2" type="ORF">METZ01_LOCUS10413</name>
</gene>
<name>A0A381NTD8_9ZZZZ</name>
<feature type="domain" description="SHOCT" evidence="1">
    <location>
        <begin position="90"/>
        <end position="117"/>
    </location>
</feature>
<sequence length="120" mass="14658">MRLFRILLSFIFLLSLAYPSHKRHKSRKHKKHKVHHVVNRHKARIHLGVNWHWGHWNHWWHDCRYHNRVVVVNQEADDKGKNATVLEIIEQIEKLAELKEKGLITDKEYQKKKKELLNRI</sequence>
<dbReference type="Pfam" id="PF09851">
    <property type="entry name" value="SHOCT"/>
    <property type="match status" value="1"/>
</dbReference>
<evidence type="ECO:0000259" key="1">
    <source>
        <dbReference type="Pfam" id="PF09851"/>
    </source>
</evidence>
<organism evidence="2">
    <name type="scientific">marine metagenome</name>
    <dbReference type="NCBI Taxonomy" id="408172"/>
    <lineage>
        <taxon>unclassified sequences</taxon>
        <taxon>metagenomes</taxon>
        <taxon>ecological metagenomes</taxon>
    </lineage>
</organism>
<evidence type="ECO:0000313" key="2">
    <source>
        <dbReference type="EMBL" id="SUZ57559.1"/>
    </source>
</evidence>
<protein>
    <recommendedName>
        <fullName evidence="1">SHOCT domain-containing protein</fullName>
    </recommendedName>
</protein>
<proteinExistence type="predicted"/>
<reference evidence="2" key="1">
    <citation type="submission" date="2018-05" db="EMBL/GenBank/DDBJ databases">
        <authorList>
            <person name="Lanie J.A."/>
            <person name="Ng W.-L."/>
            <person name="Kazmierczak K.M."/>
            <person name="Andrzejewski T.M."/>
            <person name="Davidsen T.M."/>
            <person name="Wayne K.J."/>
            <person name="Tettelin H."/>
            <person name="Glass J.I."/>
            <person name="Rusch D."/>
            <person name="Podicherti R."/>
            <person name="Tsui H.-C.T."/>
            <person name="Winkler M.E."/>
        </authorList>
    </citation>
    <scope>NUCLEOTIDE SEQUENCE</scope>
</reference>
<dbReference type="InterPro" id="IPR018649">
    <property type="entry name" value="SHOCT"/>
</dbReference>
<accession>A0A381NTD8</accession>
<dbReference type="EMBL" id="UINC01000565">
    <property type="protein sequence ID" value="SUZ57559.1"/>
    <property type="molecule type" value="Genomic_DNA"/>
</dbReference>
<dbReference type="AlphaFoldDB" id="A0A381NTD8"/>